<dbReference type="Pfam" id="PF05729">
    <property type="entry name" value="NACHT"/>
    <property type="match status" value="1"/>
</dbReference>
<dbReference type="Gene3D" id="3.40.50.300">
    <property type="entry name" value="P-loop containing nucleotide triphosphate hydrolases"/>
    <property type="match status" value="1"/>
</dbReference>
<dbReference type="InterPro" id="IPR027417">
    <property type="entry name" value="P-loop_NTPase"/>
</dbReference>
<keyword evidence="4" id="KW-1185">Reference proteome</keyword>
<gene>
    <name evidence="3" type="ORF">GNE12_27885</name>
</gene>
<dbReference type="SUPFAM" id="SSF52540">
    <property type="entry name" value="P-loop containing nucleoside triphosphate hydrolases"/>
    <property type="match status" value="1"/>
</dbReference>
<evidence type="ECO:0000259" key="2">
    <source>
        <dbReference type="Pfam" id="PF26355"/>
    </source>
</evidence>
<feature type="domain" description="vWA-MoxR associated protein N-terminal HTH" evidence="2">
    <location>
        <begin position="41"/>
        <end position="120"/>
    </location>
</feature>
<dbReference type="InterPro" id="IPR058651">
    <property type="entry name" value="HTH_VMAP-M9"/>
</dbReference>
<sequence length="513" mass="57953">MSILTDSNETSHLPDSCSSTLGKQNFHNSLFSVPEAFEFSLVVVNDLVFAKRGKYLTDAELVVMRGALNNLDYEEIAHNSNYTVNYLQRCVAPLLWDTLSETIGNGDRVGKKKLRQILEELNQKYHIQSPFEPYLTLSSSDNSSLIIRGQLPEISNFYGRIHELNLLKELIFKHRCITLVGVAGVGKSSLATKLIVELSKKPRRQFDALIWKSLSHIPSLPELTHELIALIQPSLIPELPLSSSTHNLISILIQQLQSCPCLLVLDGFEALFQRSNFTERLEYSIFLNRLIDEASPSCLLLTTRILPDELNILIKNNPSTIKVFKVNGLDIDAATQLLSDLGLQQEENYQSLINTYWGNPLELKNVVSRIERFFSGSTLKFLENKTTLISLQLQTMLNEMFGQVLSDLQRRIMICITEDLVLTSQPISFAKLLTRLRQLPNLPVSTSELITDLEKLERLSLIESGKDNTTKEITFTLQPVVKKYINTDPAGLVHPSEQFTPYSTTTQKNTHAH</sequence>
<geneLocation type="plasmid" evidence="3">
    <name>pN2B-A</name>
</geneLocation>
<dbReference type="EMBL" id="JACKZP010000277">
    <property type="protein sequence ID" value="MBC1305709.1"/>
    <property type="molecule type" value="Genomic_DNA"/>
</dbReference>
<accession>A0ABR6SHG1</accession>
<dbReference type="PANTHER" id="PTHR36766">
    <property type="entry name" value="PLANT BROAD-SPECTRUM MILDEW RESISTANCE PROTEIN RPW8"/>
    <property type="match status" value="1"/>
</dbReference>
<evidence type="ECO:0000259" key="1">
    <source>
        <dbReference type="Pfam" id="PF05729"/>
    </source>
</evidence>
<dbReference type="Pfam" id="PF26355">
    <property type="entry name" value="HTH_VMAP-M9"/>
    <property type="match status" value="1"/>
</dbReference>
<proteinExistence type="predicted"/>
<dbReference type="Proteomes" id="UP000570851">
    <property type="component" value="Unassembled WGS sequence"/>
</dbReference>
<protein>
    <submittedName>
        <fullName evidence="3">NACHT domain-containing protein</fullName>
    </submittedName>
</protein>
<dbReference type="PANTHER" id="PTHR36766:SF52">
    <property type="entry name" value="LATE BLIGHT RESISTANCE PROTEIN HOMOLOG R1B-8"/>
    <property type="match status" value="1"/>
</dbReference>
<evidence type="ECO:0000313" key="3">
    <source>
        <dbReference type="EMBL" id="MBC1305709.1"/>
    </source>
</evidence>
<reference evidence="3 4" key="1">
    <citation type="submission" date="2019-11" db="EMBL/GenBank/DDBJ databases">
        <title>Comparison of genomes from free-living endosymbiotic cyanobacteria isolated from Azolla.</title>
        <authorList>
            <person name="Thiel T."/>
            <person name="Pratte B."/>
        </authorList>
    </citation>
    <scope>NUCLEOTIDE SEQUENCE [LARGE SCALE GENOMIC DNA]</scope>
    <source>
        <strain evidence="3 4">N2B</strain>
        <plasmid evidence="3">pN2B-A</plasmid>
    </source>
</reference>
<keyword evidence="3" id="KW-0614">Plasmid</keyword>
<dbReference type="GeneID" id="58726918"/>
<comment type="caution">
    <text evidence="3">The sequence shown here is derived from an EMBL/GenBank/DDBJ whole genome shotgun (WGS) entry which is preliminary data.</text>
</comment>
<organism evidence="3 4">
    <name type="scientific">Trichormus variabilis N2B</name>
    <dbReference type="NCBI Taxonomy" id="2681315"/>
    <lineage>
        <taxon>Bacteria</taxon>
        <taxon>Bacillati</taxon>
        <taxon>Cyanobacteriota</taxon>
        <taxon>Cyanophyceae</taxon>
        <taxon>Nostocales</taxon>
        <taxon>Nostocaceae</taxon>
        <taxon>Trichormus</taxon>
    </lineage>
</organism>
<evidence type="ECO:0000313" key="4">
    <source>
        <dbReference type="Proteomes" id="UP000570851"/>
    </source>
</evidence>
<dbReference type="RefSeq" id="WP_011316307.1">
    <property type="nucleotide sequence ID" value="NZ_JACKZP010000277.1"/>
</dbReference>
<feature type="domain" description="NACHT" evidence="1">
    <location>
        <begin position="176"/>
        <end position="339"/>
    </location>
</feature>
<name>A0ABR6SHG1_ANAVA</name>
<dbReference type="InterPro" id="IPR007111">
    <property type="entry name" value="NACHT_NTPase"/>
</dbReference>